<feature type="region of interest" description="Disordered" evidence="1">
    <location>
        <begin position="13"/>
        <end position="34"/>
    </location>
</feature>
<protein>
    <submittedName>
        <fullName evidence="2">Uncharacterized protein</fullName>
    </submittedName>
</protein>
<evidence type="ECO:0000313" key="2">
    <source>
        <dbReference type="EMBL" id="JAD75484.1"/>
    </source>
</evidence>
<accession>A0A0A9CGM9</accession>
<name>A0A0A9CGM9_ARUDO</name>
<dbReference type="AlphaFoldDB" id="A0A0A9CGM9"/>
<evidence type="ECO:0000256" key="1">
    <source>
        <dbReference type="SAM" id="MobiDB-lite"/>
    </source>
</evidence>
<reference evidence="2" key="2">
    <citation type="journal article" date="2015" name="Data Brief">
        <title>Shoot transcriptome of the giant reed, Arundo donax.</title>
        <authorList>
            <person name="Barrero R.A."/>
            <person name="Guerrero F.D."/>
            <person name="Moolhuijzen P."/>
            <person name="Goolsby J.A."/>
            <person name="Tidwell J."/>
            <person name="Bellgard S.E."/>
            <person name="Bellgard M.I."/>
        </authorList>
    </citation>
    <scope>NUCLEOTIDE SEQUENCE</scope>
    <source>
        <tissue evidence="2">Shoot tissue taken approximately 20 cm above the soil surface</tissue>
    </source>
</reference>
<organism evidence="2">
    <name type="scientific">Arundo donax</name>
    <name type="common">Giant reed</name>
    <name type="synonym">Donax arundinaceus</name>
    <dbReference type="NCBI Taxonomy" id="35708"/>
    <lineage>
        <taxon>Eukaryota</taxon>
        <taxon>Viridiplantae</taxon>
        <taxon>Streptophyta</taxon>
        <taxon>Embryophyta</taxon>
        <taxon>Tracheophyta</taxon>
        <taxon>Spermatophyta</taxon>
        <taxon>Magnoliopsida</taxon>
        <taxon>Liliopsida</taxon>
        <taxon>Poales</taxon>
        <taxon>Poaceae</taxon>
        <taxon>PACMAD clade</taxon>
        <taxon>Arundinoideae</taxon>
        <taxon>Arundineae</taxon>
        <taxon>Arundo</taxon>
    </lineage>
</organism>
<proteinExistence type="predicted"/>
<dbReference type="EMBL" id="GBRH01222411">
    <property type="protein sequence ID" value="JAD75484.1"/>
    <property type="molecule type" value="Transcribed_RNA"/>
</dbReference>
<reference evidence="2" key="1">
    <citation type="submission" date="2014-09" db="EMBL/GenBank/DDBJ databases">
        <authorList>
            <person name="Magalhaes I.L.F."/>
            <person name="Oliveira U."/>
            <person name="Santos F.R."/>
            <person name="Vidigal T.H.D.A."/>
            <person name="Brescovit A.D."/>
            <person name="Santos A.J."/>
        </authorList>
    </citation>
    <scope>NUCLEOTIDE SEQUENCE</scope>
    <source>
        <tissue evidence="2">Shoot tissue taken approximately 20 cm above the soil surface</tissue>
    </source>
</reference>
<sequence>MLTSGLQALQSMPSELAREEASSPRPPQRGRTWSSVRKSPLLATWVSAHIMACLAPEVSSTTTITRFLAAAAMASPGLFLQPLPVMKPLAAALFLDHRREPLLLLAASLQPYSPCCPCCSTQSPSLLALSCLRKCSPAPLAIYQLCSPFPHWLAAQCAMQCTPTHCPRWRVGAKRRGVLCAV</sequence>